<organism evidence="1">
    <name type="scientific">Rhizophora mucronata</name>
    <name type="common">Asiatic mangrove</name>
    <dbReference type="NCBI Taxonomy" id="61149"/>
    <lineage>
        <taxon>Eukaryota</taxon>
        <taxon>Viridiplantae</taxon>
        <taxon>Streptophyta</taxon>
        <taxon>Embryophyta</taxon>
        <taxon>Tracheophyta</taxon>
        <taxon>Spermatophyta</taxon>
        <taxon>Magnoliopsida</taxon>
        <taxon>eudicotyledons</taxon>
        <taxon>Gunneridae</taxon>
        <taxon>Pentapetalae</taxon>
        <taxon>rosids</taxon>
        <taxon>fabids</taxon>
        <taxon>Malpighiales</taxon>
        <taxon>Rhizophoraceae</taxon>
        <taxon>Rhizophora</taxon>
    </lineage>
</organism>
<reference evidence="1" key="1">
    <citation type="submission" date="2018-02" db="EMBL/GenBank/DDBJ databases">
        <title>Rhizophora mucronata_Transcriptome.</title>
        <authorList>
            <person name="Meera S.P."/>
            <person name="Sreeshan A."/>
            <person name="Augustine A."/>
        </authorList>
    </citation>
    <scope>NUCLEOTIDE SEQUENCE</scope>
    <source>
        <tissue evidence="1">Leaf</tissue>
    </source>
</reference>
<name>A0A2P2MDK5_RHIMU</name>
<evidence type="ECO:0000313" key="1">
    <source>
        <dbReference type="EMBL" id="MBX28326.1"/>
    </source>
</evidence>
<accession>A0A2P2MDK5</accession>
<sequence>MFKPHKRSVSMSAWN</sequence>
<proteinExistence type="predicted"/>
<protein>
    <submittedName>
        <fullName evidence="1">Uncharacterized protein</fullName>
    </submittedName>
</protein>
<dbReference type="EMBL" id="GGEC01047842">
    <property type="protein sequence ID" value="MBX28326.1"/>
    <property type="molecule type" value="Transcribed_RNA"/>
</dbReference>